<reference evidence="1 2" key="1">
    <citation type="journal article" date="2022" name="Plant J.">
        <title>Chromosome-level genome of Camellia lanceoleosa provides a valuable resource for understanding genome evolution and self-incompatibility.</title>
        <authorList>
            <person name="Gong W."/>
            <person name="Xiao S."/>
            <person name="Wang L."/>
            <person name="Liao Z."/>
            <person name="Chang Y."/>
            <person name="Mo W."/>
            <person name="Hu G."/>
            <person name="Li W."/>
            <person name="Zhao G."/>
            <person name="Zhu H."/>
            <person name="Hu X."/>
            <person name="Ji K."/>
            <person name="Xiang X."/>
            <person name="Song Q."/>
            <person name="Yuan D."/>
            <person name="Jin S."/>
            <person name="Zhang L."/>
        </authorList>
    </citation>
    <scope>NUCLEOTIDE SEQUENCE [LARGE SCALE GENOMIC DNA]</scope>
    <source>
        <strain evidence="1">SQ_2022a</strain>
    </source>
</reference>
<keyword evidence="1" id="KW-0675">Receptor</keyword>
<organism evidence="1 2">
    <name type="scientific">Camellia lanceoleosa</name>
    <dbReference type="NCBI Taxonomy" id="1840588"/>
    <lineage>
        <taxon>Eukaryota</taxon>
        <taxon>Viridiplantae</taxon>
        <taxon>Streptophyta</taxon>
        <taxon>Embryophyta</taxon>
        <taxon>Tracheophyta</taxon>
        <taxon>Spermatophyta</taxon>
        <taxon>Magnoliopsida</taxon>
        <taxon>eudicotyledons</taxon>
        <taxon>Gunneridae</taxon>
        <taxon>Pentapetalae</taxon>
        <taxon>asterids</taxon>
        <taxon>Ericales</taxon>
        <taxon>Theaceae</taxon>
        <taxon>Camellia</taxon>
    </lineage>
</organism>
<dbReference type="Proteomes" id="UP001060215">
    <property type="component" value="Chromosome 1"/>
</dbReference>
<evidence type="ECO:0000313" key="1">
    <source>
        <dbReference type="EMBL" id="KAI8028834.1"/>
    </source>
</evidence>
<name>A0ACC0IU79_9ERIC</name>
<accession>A0ACC0IU79</accession>
<gene>
    <name evidence="1" type="ORF">LOK49_LG01G01552</name>
</gene>
<comment type="caution">
    <text evidence="1">The sequence shown here is derived from an EMBL/GenBank/DDBJ whole genome shotgun (WGS) entry which is preliminary data.</text>
</comment>
<sequence length="224" mass="24519">MLPCYTISKSTDIETNECLTNNGGCWQDKDANITACRDTFRGRVCECPIVQGVNFVDDGYTARRSRNISLIHCGSDVINNNSSSPGISWGVCASALLTSGFVSASAAGLQIGSAASAAGCWKKTQEGRTYSACIDNHTKGCKCPPGFEGDGVHTCEDIDECKERSACQCPQCKCKNTWGSYECRCGTNLLYMREHDTCIRVWGLLKHCKCRWKFRNGSMNNSRS</sequence>
<dbReference type="EMBL" id="CM045758">
    <property type="protein sequence ID" value="KAI8028834.1"/>
    <property type="molecule type" value="Genomic_DNA"/>
</dbReference>
<protein>
    <submittedName>
        <fullName evidence="1">Vacuolar-sorting receptor 1</fullName>
    </submittedName>
</protein>
<evidence type="ECO:0000313" key="2">
    <source>
        <dbReference type="Proteomes" id="UP001060215"/>
    </source>
</evidence>
<keyword evidence="2" id="KW-1185">Reference proteome</keyword>
<proteinExistence type="predicted"/>